<dbReference type="PhylomeDB" id="B4QU00"/>
<organism evidence="3 4">
    <name type="scientific">Drosophila simulans</name>
    <name type="common">Fruit fly</name>
    <dbReference type="NCBI Taxonomy" id="7240"/>
    <lineage>
        <taxon>Eukaryota</taxon>
        <taxon>Metazoa</taxon>
        <taxon>Ecdysozoa</taxon>
        <taxon>Arthropoda</taxon>
        <taxon>Hexapoda</taxon>
        <taxon>Insecta</taxon>
        <taxon>Pterygota</taxon>
        <taxon>Neoptera</taxon>
        <taxon>Endopterygota</taxon>
        <taxon>Diptera</taxon>
        <taxon>Brachycera</taxon>
        <taxon>Muscomorpha</taxon>
        <taxon>Ephydroidea</taxon>
        <taxon>Drosophilidae</taxon>
        <taxon>Drosophila</taxon>
        <taxon>Sophophora</taxon>
    </lineage>
</organism>
<dbReference type="STRING" id="7240.B4QU00"/>
<keyword evidence="4" id="KW-1185">Reference proteome</keyword>
<feature type="coiled-coil region" evidence="1">
    <location>
        <begin position="251"/>
        <end position="302"/>
    </location>
</feature>
<dbReference type="EMBL" id="CM000364">
    <property type="protein sequence ID" value="EDX12423.1"/>
    <property type="molecule type" value="Genomic_DNA"/>
</dbReference>
<dbReference type="HOGENOM" id="CLU_459492_0_0_1"/>
<dbReference type="OMA" id="KYGAYYA"/>
<protein>
    <submittedName>
        <fullName evidence="3">GD20156</fullName>
    </submittedName>
</protein>
<keyword evidence="1" id="KW-0175">Coiled coil</keyword>
<dbReference type="GO" id="GO:0000785">
    <property type="term" value="C:chromatin"/>
    <property type="evidence" value="ECO:0007669"/>
    <property type="project" value="EnsemblMetazoa"/>
</dbReference>
<dbReference type="AlphaFoldDB" id="B4QU00"/>
<dbReference type="GO" id="GO:0051276">
    <property type="term" value="P:chromosome organization"/>
    <property type="evidence" value="ECO:0007669"/>
    <property type="project" value="EnsemblMetazoa"/>
</dbReference>
<dbReference type="KEGG" id="dsi:Dsimw501_GD20156"/>
<evidence type="ECO:0000256" key="1">
    <source>
        <dbReference type="SAM" id="Coils"/>
    </source>
</evidence>
<feature type="region of interest" description="Disordered" evidence="2">
    <location>
        <begin position="514"/>
        <end position="558"/>
    </location>
</feature>
<dbReference type="Proteomes" id="UP000000304">
    <property type="component" value="Chromosome 3R"/>
</dbReference>
<evidence type="ECO:0000313" key="4">
    <source>
        <dbReference type="Proteomes" id="UP000000304"/>
    </source>
</evidence>
<accession>B4QU00</accession>
<evidence type="ECO:0000256" key="2">
    <source>
        <dbReference type="SAM" id="MobiDB-lite"/>
    </source>
</evidence>
<dbReference type="Bgee" id="FBgn0191635">
    <property type="expression patterns" value="Expressed in embryo and 3 other cell types or tissues"/>
</dbReference>
<dbReference type="GO" id="GO:0005829">
    <property type="term" value="C:cytosol"/>
    <property type="evidence" value="ECO:0007669"/>
    <property type="project" value="EnsemblMetazoa"/>
</dbReference>
<dbReference type="GO" id="GO:0005654">
    <property type="term" value="C:nucleoplasm"/>
    <property type="evidence" value="ECO:0007669"/>
    <property type="project" value="EnsemblMetazoa"/>
</dbReference>
<proteinExistence type="predicted"/>
<dbReference type="OrthoDB" id="7762224at2759"/>
<gene>
    <name evidence="3" type="primary">Dsim\GD20156</name>
    <name evidence="3" type="ORF">Dsim_GD20156</name>
</gene>
<evidence type="ECO:0000313" key="3">
    <source>
        <dbReference type="EMBL" id="EDX12423.1"/>
    </source>
</evidence>
<name>B4QU00_DROSI</name>
<sequence>MQELKQRFERRRLADDLKQKQVIQDHLLQKILYSKRLLVDHVEALEHCMQELQTASSSSPGRQLLTTRNACLILGGTLLEHLITPRGIRYTMVPSILISGTFAALFAVKSVFVCRNKIVERKLEQLVKTIDEFGNCIRRNMTYFQEIIIMKQAELIESRQIERAWDCITAAKEVTEILYDATRKLETDYPLPTKYGAYYAPMEELRECEYFKNNVTDYSPKHIKDFHNIFAYVQSQYLLRLALTITTRPSISQLSEDLEKIDSLVRQLVQEEEQHFSNLALALQNRKQLELAELNATRAEQQQSGPIAVLQHSSLKLSACMVAVAAECQALDVTLQKLTVTEAAKKNNSKELVAVANNMHGIENALAVCCDDFQRLMLVYNKFLHSQLDLEGELPTPKQDVDDEFPESILRVEFSQNVDAPQQRDDFYAYMYDENEEQHFEAEQNAPFPTPEKELLNFEKRITKGKFKPVLKQLKDRIDPIRQVMLEKEREVLASKGINVDELFGKMERVEQQQADNRLADATPLPVYESSSNSDSDSADEEAFRRRSKQHKERDNFAEMRQFLAQKQAINLFKLPPPTVAAAGEELLESEC</sequence>
<reference evidence="3 4" key="1">
    <citation type="journal article" date="2007" name="Nature">
        <title>Evolution of genes and genomes on the Drosophila phylogeny.</title>
        <authorList>
            <consortium name="Drosophila 12 Genomes Consortium"/>
            <person name="Clark A.G."/>
            <person name="Eisen M.B."/>
            <person name="Smith D.R."/>
            <person name="Bergman C.M."/>
            <person name="Oliver B."/>
            <person name="Markow T.A."/>
            <person name="Kaufman T.C."/>
            <person name="Kellis M."/>
            <person name="Gelbart W."/>
            <person name="Iyer V.N."/>
            <person name="Pollard D.A."/>
            <person name="Sackton T.B."/>
            <person name="Larracuente A.M."/>
            <person name="Singh N.D."/>
            <person name="Abad J.P."/>
            <person name="Abt D.N."/>
            <person name="Adryan B."/>
            <person name="Aguade M."/>
            <person name="Akashi H."/>
            <person name="Anderson W.W."/>
            <person name="Aquadro C.F."/>
            <person name="Ardell D.H."/>
            <person name="Arguello R."/>
            <person name="Artieri C.G."/>
            <person name="Barbash D.A."/>
            <person name="Barker D."/>
            <person name="Barsanti P."/>
            <person name="Batterham P."/>
            <person name="Batzoglou S."/>
            <person name="Begun D."/>
            <person name="Bhutkar A."/>
            <person name="Blanco E."/>
            <person name="Bosak S.A."/>
            <person name="Bradley R.K."/>
            <person name="Brand A.D."/>
            <person name="Brent M.R."/>
            <person name="Brooks A.N."/>
            <person name="Brown R.H."/>
            <person name="Butlin R.K."/>
            <person name="Caggese C."/>
            <person name="Calvi B.R."/>
            <person name="Bernardo de Carvalho A."/>
            <person name="Caspi A."/>
            <person name="Castrezana S."/>
            <person name="Celniker S.E."/>
            <person name="Chang J.L."/>
            <person name="Chapple C."/>
            <person name="Chatterji S."/>
            <person name="Chinwalla A."/>
            <person name="Civetta A."/>
            <person name="Clifton S.W."/>
            <person name="Comeron J.M."/>
            <person name="Costello J.C."/>
            <person name="Coyne J.A."/>
            <person name="Daub J."/>
            <person name="David R.G."/>
            <person name="Delcher A.L."/>
            <person name="Delehaunty K."/>
            <person name="Do C.B."/>
            <person name="Ebling H."/>
            <person name="Edwards K."/>
            <person name="Eickbush T."/>
            <person name="Evans J.D."/>
            <person name="Filipski A."/>
            <person name="Findeiss S."/>
            <person name="Freyhult E."/>
            <person name="Fulton L."/>
            <person name="Fulton R."/>
            <person name="Garcia A.C."/>
            <person name="Gardiner A."/>
            <person name="Garfield D.A."/>
            <person name="Garvin B.E."/>
            <person name="Gibson G."/>
            <person name="Gilbert D."/>
            <person name="Gnerre S."/>
            <person name="Godfrey J."/>
            <person name="Good R."/>
            <person name="Gotea V."/>
            <person name="Gravely B."/>
            <person name="Greenberg A.J."/>
            <person name="Griffiths-Jones S."/>
            <person name="Gross S."/>
            <person name="Guigo R."/>
            <person name="Gustafson E.A."/>
            <person name="Haerty W."/>
            <person name="Hahn M.W."/>
            <person name="Halligan D.L."/>
            <person name="Halpern A.L."/>
            <person name="Halter G.M."/>
            <person name="Han M.V."/>
            <person name="Heger A."/>
            <person name="Hillier L."/>
            <person name="Hinrichs A.S."/>
            <person name="Holmes I."/>
            <person name="Hoskins R.A."/>
            <person name="Hubisz M.J."/>
            <person name="Hultmark D."/>
            <person name="Huntley M.A."/>
            <person name="Jaffe D.B."/>
            <person name="Jagadeeshan S."/>
            <person name="Jeck W.R."/>
            <person name="Johnson J."/>
            <person name="Jones C.D."/>
            <person name="Jordan W.C."/>
            <person name="Karpen G.H."/>
            <person name="Kataoka E."/>
            <person name="Keightley P.D."/>
            <person name="Kheradpour P."/>
            <person name="Kirkness E.F."/>
            <person name="Koerich L.B."/>
            <person name="Kristiansen K."/>
            <person name="Kudrna D."/>
            <person name="Kulathinal R.J."/>
            <person name="Kumar S."/>
            <person name="Kwok R."/>
            <person name="Lander E."/>
            <person name="Langley C.H."/>
            <person name="Lapoint R."/>
            <person name="Lazzaro B.P."/>
            <person name="Lee S.J."/>
            <person name="Levesque L."/>
            <person name="Li R."/>
            <person name="Lin C.F."/>
            <person name="Lin M.F."/>
            <person name="Lindblad-Toh K."/>
            <person name="Llopart A."/>
            <person name="Long M."/>
            <person name="Low L."/>
            <person name="Lozovsky E."/>
            <person name="Lu J."/>
            <person name="Luo M."/>
            <person name="Machado C.A."/>
            <person name="Makalowski W."/>
            <person name="Marzo M."/>
            <person name="Matsuda M."/>
            <person name="Matzkin L."/>
            <person name="McAllister B."/>
            <person name="McBride C.S."/>
            <person name="McKernan B."/>
            <person name="McKernan K."/>
            <person name="Mendez-Lago M."/>
            <person name="Minx P."/>
            <person name="Mollenhauer M.U."/>
            <person name="Montooth K."/>
            <person name="Mount S.M."/>
            <person name="Mu X."/>
            <person name="Myers E."/>
            <person name="Negre B."/>
            <person name="Newfeld S."/>
            <person name="Nielsen R."/>
            <person name="Noor M.A."/>
            <person name="O'Grady P."/>
            <person name="Pachter L."/>
            <person name="Papaceit M."/>
            <person name="Parisi M.J."/>
            <person name="Parisi M."/>
            <person name="Parts L."/>
            <person name="Pedersen J.S."/>
            <person name="Pesole G."/>
            <person name="Phillippy A.M."/>
            <person name="Ponting C.P."/>
            <person name="Pop M."/>
            <person name="Porcelli D."/>
            <person name="Powell J.R."/>
            <person name="Prohaska S."/>
            <person name="Pruitt K."/>
            <person name="Puig M."/>
            <person name="Quesneville H."/>
            <person name="Ram K.R."/>
            <person name="Rand D."/>
            <person name="Rasmussen M.D."/>
            <person name="Reed L.K."/>
            <person name="Reenan R."/>
            <person name="Reily A."/>
            <person name="Remington K.A."/>
            <person name="Rieger T.T."/>
            <person name="Ritchie M.G."/>
            <person name="Robin C."/>
            <person name="Rogers Y.H."/>
            <person name="Rohde C."/>
            <person name="Rozas J."/>
            <person name="Rubenfield M.J."/>
            <person name="Ruiz A."/>
            <person name="Russo S."/>
            <person name="Salzberg S.L."/>
            <person name="Sanchez-Gracia A."/>
            <person name="Saranga D.J."/>
            <person name="Sato H."/>
            <person name="Schaeffer S.W."/>
            <person name="Schatz M.C."/>
            <person name="Schlenke T."/>
            <person name="Schwartz R."/>
            <person name="Segarra C."/>
            <person name="Singh R.S."/>
            <person name="Sirot L."/>
            <person name="Sirota M."/>
            <person name="Sisneros N.B."/>
            <person name="Smith C.D."/>
            <person name="Smith T.F."/>
            <person name="Spieth J."/>
            <person name="Stage D.E."/>
            <person name="Stark A."/>
            <person name="Stephan W."/>
            <person name="Strausberg R.L."/>
            <person name="Strempel S."/>
            <person name="Sturgill D."/>
            <person name="Sutton G."/>
            <person name="Sutton G.G."/>
            <person name="Tao W."/>
            <person name="Teichmann S."/>
            <person name="Tobari Y.N."/>
            <person name="Tomimura Y."/>
            <person name="Tsolas J.M."/>
            <person name="Valente V.L."/>
            <person name="Venter E."/>
            <person name="Venter J.C."/>
            <person name="Vicario S."/>
            <person name="Vieira F.G."/>
            <person name="Vilella A.J."/>
            <person name="Villasante A."/>
            <person name="Walenz B."/>
            <person name="Wang J."/>
            <person name="Wasserman M."/>
            <person name="Watts T."/>
            <person name="Wilson D."/>
            <person name="Wilson R.K."/>
            <person name="Wing R.A."/>
            <person name="Wolfner M.F."/>
            <person name="Wong A."/>
            <person name="Wong G.K."/>
            <person name="Wu C.I."/>
            <person name="Wu G."/>
            <person name="Yamamoto D."/>
            <person name="Yang H.P."/>
            <person name="Yang S.P."/>
            <person name="Yorke J.A."/>
            <person name="Yoshida K."/>
            <person name="Zdobnov E."/>
            <person name="Zhang P."/>
            <person name="Zhang Y."/>
            <person name="Zimin A.V."/>
            <person name="Baldwin J."/>
            <person name="Abdouelleil A."/>
            <person name="Abdulkadir J."/>
            <person name="Abebe A."/>
            <person name="Abera B."/>
            <person name="Abreu J."/>
            <person name="Acer S.C."/>
            <person name="Aftuck L."/>
            <person name="Alexander A."/>
            <person name="An P."/>
            <person name="Anderson E."/>
            <person name="Anderson S."/>
            <person name="Arachi H."/>
            <person name="Azer M."/>
            <person name="Bachantsang P."/>
            <person name="Barry A."/>
            <person name="Bayul T."/>
            <person name="Berlin A."/>
            <person name="Bessette D."/>
            <person name="Bloom T."/>
            <person name="Blye J."/>
            <person name="Boguslavskiy L."/>
            <person name="Bonnet C."/>
            <person name="Boukhgalter B."/>
            <person name="Bourzgui I."/>
            <person name="Brown A."/>
            <person name="Cahill P."/>
            <person name="Channer S."/>
            <person name="Cheshatsang Y."/>
            <person name="Chuda L."/>
            <person name="Citroen M."/>
            <person name="Collymore A."/>
            <person name="Cooke P."/>
            <person name="Costello M."/>
            <person name="D'Aco K."/>
            <person name="Daza R."/>
            <person name="De Haan G."/>
            <person name="DeGray S."/>
            <person name="DeMaso C."/>
            <person name="Dhargay N."/>
            <person name="Dooley K."/>
            <person name="Dooley E."/>
            <person name="Doricent M."/>
            <person name="Dorje P."/>
            <person name="Dorjee K."/>
            <person name="Dupes A."/>
            <person name="Elong R."/>
            <person name="Falk J."/>
            <person name="Farina A."/>
            <person name="Faro S."/>
            <person name="Ferguson D."/>
            <person name="Fisher S."/>
            <person name="Foley C.D."/>
            <person name="Franke A."/>
            <person name="Friedrich D."/>
            <person name="Gadbois L."/>
            <person name="Gearin G."/>
            <person name="Gearin C.R."/>
            <person name="Giannoukos G."/>
            <person name="Goode T."/>
            <person name="Graham J."/>
            <person name="Grandbois E."/>
            <person name="Grewal S."/>
            <person name="Gyaltsen K."/>
            <person name="Hafez N."/>
            <person name="Hagos B."/>
            <person name="Hall J."/>
            <person name="Henson C."/>
            <person name="Hollinger A."/>
            <person name="Honan T."/>
            <person name="Huard M.D."/>
            <person name="Hughes L."/>
            <person name="Hurhula B."/>
            <person name="Husby M.E."/>
            <person name="Kamat A."/>
            <person name="Kanga B."/>
            <person name="Kashin S."/>
            <person name="Khazanovich D."/>
            <person name="Kisner P."/>
            <person name="Lance K."/>
            <person name="Lara M."/>
            <person name="Lee W."/>
            <person name="Lennon N."/>
            <person name="Letendre F."/>
            <person name="LeVine R."/>
            <person name="Lipovsky A."/>
            <person name="Liu X."/>
            <person name="Liu J."/>
            <person name="Liu S."/>
            <person name="Lokyitsang T."/>
            <person name="Lokyitsang Y."/>
            <person name="Lubonja R."/>
            <person name="Lui A."/>
            <person name="MacDonald P."/>
            <person name="Magnisalis V."/>
            <person name="Maru K."/>
            <person name="Matthews C."/>
            <person name="McCusker W."/>
            <person name="McDonough S."/>
            <person name="Mehta T."/>
            <person name="Meldrim J."/>
            <person name="Meneus L."/>
            <person name="Mihai O."/>
            <person name="Mihalev A."/>
            <person name="Mihova T."/>
            <person name="Mittelman R."/>
            <person name="Mlenga V."/>
            <person name="Montmayeur A."/>
            <person name="Mulrain L."/>
            <person name="Navidi A."/>
            <person name="Naylor J."/>
            <person name="Negash T."/>
            <person name="Nguyen T."/>
            <person name="Nguyen N."/>
            <person name="Nicol R."/>
            <person name="Norbu C."/>
            <person name="Norbu N."/>
            <person name="Novod N."/>
            <person name="O'Neill B."/>
            <person name="Osman S."/>
            <person name="Markiewicz E."/>
            <person name="Oyono O.L."/>
            <person name="Patti C."/>
            <person name="Phunkhang P."/>
            <person name="Pierre F."/>
            <person name="Priest M."/>
            <person name="Raghuraman S."/>
            <person name="Rege F."/>
            <person name="Reyes R."/>
            <person name="Rise C."/>
            <person name="Rogov P."/>
            <person name="Ross K."/>
            <person name="Ryan E."/>
            <person name="Settipalli S."/>
            <person name="Shea T."/>
            <person name="Sherpa N."/>
            <person name="Shi L."/>
            <person name="Shih D."/>
            <person name="Sparrow T."/>
            <person name="Spaulding J."/>
            <person name="Stalker J."/>
            <person name="Stange-Thomann N."/>
            <person name="Stavropoulos S."/>
            <person name="Stone C."/>
            <person name="Strader C."/>
            <person name="Tesfaye S."/>
            <person name="Thomson T."/>
            <person name="Thoulutsang Y."/>
            <person name="Thoulutsang D."/>
            <person name="Topham K."/>
            <person name="Topping I."/>
            <person name="Tsamla T."/>
            <person name="Vassiliev H."/>
            <person name="Vo A."/>
            <person name="Wangchuk T."/>
            <person name="Wangdi T."/>
            <person name="Weiand M."/>
            <person name="Wilkinson J."/>
            <person name="Wilson A."/>
            <person name="Yadav S."/>
            <person name="Young G."/>
            <person name="Yu Q."/>
            <person name="Zembek L."/>
            <person name="Zhong D."/>
            <person name="Zimmer A."/>
            <person name="Zwirko Z."/>
            <person name="Jaffe D.B."/>
            <person name="Alvarez P."/>
            <person name="Brockman W."/>
            <person name="Butler J."/>
            <person name="Chin C."/>
            <person name="Gnerre S."/>
            <person name="Grabherr M."/>
            <person name="Kleber M."/>
            <person name="Mauceli E."/>
            <person name="MacCallum I."/>
        </authorList>
    </citation>
    <scope>NUCLEOTIDE SEQUENCE [LARGE SCALE GENOMIC DNA]</scope>
    <source>
        <strain evidence="4">white501</strain>
    </source>
</reference>